<dbReference type="RefSeq" id="WP_378062280.1">
    <property type="nucleotide sequence ID" value="NZ_JBHSIS010000027.1"/>
</dbReference>
<accession>A0ABV9SFV8</accession>
<dbReference type="SUPFAM" id="SSF52200">
    <property type="entry name" value="Toll/Interleukin receptor TIR domain"/>
    <property type="match status" value="1"/>
</dbReference>
<feature type="domain" description="TIR" evidence="2">
    <location>
        <begin position="1"/>
        <end position="155"/>
    </location>
</feature>
<dbReference type="PANTHER" id="PTHR19959">
    <property type="entry name" value="KINESIN LIGHT CHAIN"/>
    <property type="match status" value="1"/>
</dbReference>
<dbReference type="InterPro" id="IPR035897">
    <property type="entry name" value="Toll_tir_struct_dom_sf"/>
</dbReference>
<dbReference type="SMART" id="SM00028">
    <property type="entry name" value="TPR"/>
    <property type="match status" value="9"/>
</dbReference>
<evidence type="ECO:0000313" key="4">
    <source>
        <dbReference type="Proteomes" id="UP001595859"/>
    </source>
</evidence>
<dbReference type="PANTHER" id="PTHR19959:SF119">
    <property type="entry name" value="FUNGAL LIPASE-LIKE DOMAIN-CONTAINING PROTEIN"/>
    <property type="match status" value="1"/>
</dbReference>
<gene>
    <name evidence="3" type="ORF">ACFPCV_37930</name>
</gene>
<evidence type="ECO:0000259" key="2">
    <source>
        <dbReference type="PROSITE" id="PS50104"/>
    </source>
</evidence>
<reference evidence="4" key="1">
    <citation type="journal article" date="2019" name="Int. J. Syst. Evol. Microbiol.">
        <title>The Global Catalogue of Microorganisms (GCM) 10K type strain sequencing project: providing services to taxonomists for standard genome sequencing and annotation.</title>
        <authorList>
            <consortium name="The Broad Institute Genomics Platform"/>
            <consortium name="The Broad Institute Genome Sequencing Center for Infectious Disease"/>
            <person name="Wu L."/>
            <person name="Ma J."/>
        </authorList>
    </citation>
    <scope>NUCLEOTIDE SEQUENCE [LARGE SCALE GENOMIC DNA]</scope>
    <source>
        <strain evidence="4">ZS-22-S1</strain>
    </source>
</reference>
<dbReference type="Proteomes" id="UP001595859">
    <property type="component" value="Unassembled WGS sequence"/>
</dbReference>
<dbReference type="Pfam" id="PF13374">
    <property type="entry name" value="TPR_10"/>
    <property type="match status" value="3"/>
</dbReference>
<sequence length="1225" mass="133416">MVFDVFVNYRTVDSRFGAASAHQFLVGRFGSERVFLDHVSMSPGERYPDELRAALEQVRVLLVLIGPEWLACAEGTTVRLIDYEDDWVRWEVRRALERDIEIIPVLFDGTTIPTDLPDDVAELSLRQAATVRHTSLNADLARLAEWIVDRVPELALPDLFVESRALPEDPLPSELLRPEYRVVDYLPVDDQRERLAGWLDEPSPLDVRLLIGPGGRGKSRLAAELVEHARDRGLHAGFVREDAEPEVLVRVRTVRAGLLLVVDYAEARPGQVADLLSELLERSAEQGVARVLLLARAGGEWQRTLERHEAPRIAALAADIVVENVARVAPGGARRTQFALAVAAFRDRLGGRVTDVVAPLDLDDDRYDQVLDVHAAALAAVLDAVVRMASGEVLPTRADPVRRVLDHEERYWLRSVAAHGVPARAKRVRELVAAATLVGADELLAARRVLAALRSLDGAGRGVIADHLDWLTHLYPGEAALNPLRPDRLGEDLVALVLADYPELTTDLAPVVDDRQLFRALTVLSRAAGRHRAVVRPVMAELLGVDTADRIGVGMTVATQVEDPTLVDVLGALRGDQDLSAVIVANLPDTSLTLAVFAVVHTTALLRAETRRADVDAGFVAELRHNLALRLSAVGEHDRALVIAGEAVRDYRALAEGPDDVVELAGALTTLAARHAELGLYLEGAEYAAEAVTLLDDLNAGSVEPDGLATARADALITVADLTHEQGDLDRAVEAIERAVTITRELWEHSRDHGDRARLASALESLGTIRDARGETEASLAATAQAVGIYRDLDADQPDSYRGELIRALGNLAGAHAELGLWEQGAELGEEAVALARALVSRHGDTHLVRLADTMNNTAALLRRLDQHDRALTYLDQVVPLYRGLADRVPGSHLAALAGALHNLGNCLHEMDRHHDAIDAYEESIGIYRKLSGPQRADYDESLAETLVGLAHAHVALDDEPAALDLVAEAVELLDNALRGDRNRTRRKLAQALHLASATAFDLGRYEQALRDAERAADLFHHVLAHDTDQHLHENYAAVLHAWARALDVTEDYDRAARVFGDTIAAYRALPGDEAREDLAGVLVNAAVCASARDDHDAALDFAVESVTIHRELVDQGVGDSVKLAEALNNLADVHCDRHEWPQAQDIADEAVTIASAQHALNQPEVDSLAVYALITRARAAGPGNTAQAAMFLRHAKQIADADNELQTLVRTWAHQLGVPQRHLR</sequence>
<dbReference type="Pfam" id="PF13424">
    <property type="entry name" value="TPR_12"/>
    <property type="match status" value="1"/>
</dbReference>
<dbReference type="Gene3D" id="3.40.50.10140">
    <property type="entry name" value="Toll/interleukin-1 receptor homology (TIR) domain"/>
    <property type="match status" value="1"/>
</dbReference>
<dbReference type="EMBL" id="JBHSIS010000027">
    <property type="protein sequence ID" value="MFC4859308.1"/>
    <property type="molecule type" value="Genomic_DNA"/>
</dbReference>
<name>A0ABV9SFV8_9PSEU</name>
<dbReference type="InterPro" id="IPR019734">
    <property type="entry name" value="TPR_rpt"/>
</dbReference>
<feature type="repeat" description="TPR" evidence="1">
    <location>
        <begin position="713"/>
        <end position="746"/>
    </location>
</feature>
<protein>
    <submittedName>
        <fullName evidence="3">Tetratricopeptide repeat protein</fullName>
    </submittedName>
</protein>
<comment type="caution">
    <text evidence="3">The sequence shown here is derived from an EMBL/GenBank/DDBJ whole genome shotgun (WGS) entry which is preliminary data.</text>
</comment>
<evidence type="ECO:0000256" key="1">
    <source>
        <dbReference type="PROSITE-ProRule" id="PRU00339"/>
    </source>
</evidence>
<dbReference type="Gene3D" id="1.25.40.10">
    <property type="entry name" value="Tetratricopeptide repeat domain"/>
    <property type="match status" value="3"/>
</dbReference>
<keyword evidence="4" id="KW-1185">Reference proteome</keyword>
<dbReference type="PROSITE" id="PS50005">
    <property type="entry name" value="TPR"/>
    <property type="match status" value="1"/>
</dbReference>
<keyword evidence="1" id="KW-0802">TPR repeat</keyword>
<organism evidence="3 4">
    <name type="scientific">Actinophytocola glycyrrhizae</name>
    <dbReference type="NCBI Taxonomy" id="2044873"/>
    <lineage>
        <taxon>Bacteria</taxon>
        <taxon>Bacillati</taxon>
        <taxon>Actinomycetota</taxon>
        <taxon>Actinomycetes</taxon>
        <taxon>Pseudonocardiales</taxon>
        <taxon>Pseudonocardiaceae</taxon>
    </lineage>
</organism>
<proteinExistence type="predicted"/>
<dbReference type="InterPro" id="IPR011990">
    <property type="entry name" value="TPR-like_helical_dom_sf"/>
</dbReference>
<dbReference type="Pfam" id="PF13676">
    <property type="entry name" value="TIR_2"/>
    <property type="match status" value="1"/>
</dbReference>
<dbReference type="PROSITE" id="PS50104">
    <property type="entry name" value="TIR"/>
    <property type="match status" value="1"/>
</dbReference>
<dbReference type="InterPro" id="IPR000157">
    <property type="entry name" value="TIR_dom"/>
</dbReference>
<dbReference type="SUPFAM" id="SSF48452">
    <property type="entry name" value="TPR-like"/>
    <property type="match status" value="3"/>
</dbReference>
<evidence type="ECO:0000313" key="3">
    <source>
        <dbReference type="EMBL" id="MFC4859308.1"/>
    </source>
</evidence>